<dbReference type="InterPro" id="IPR051044">
    <property type="entry name" value="MAG_DAG_Lipase"/>
</dbReference>
<comment type="caution">
    <text evidence="2">The sequence shown here is derived from an EMBL/GenBank/DDBJ whole genome shotgun (WGS) entry which is preliminary data.</text>
</comment>
<dbReference type="PANTHER" id="PTHR11614">
    <property type="entry name" value="PHOSPHOLIPASE-RELATED"/>
    <property type="match status" value="1"/>
</dbReference>
<protein>
    <submittedName>
        <fullName evidence="2">Lysophospholipase</fullName>
    </submittedName>
</protein>
<name>A0A9W6P2A2_9ACTN</name>
<dbReference type="Gene3D" id="3.40.50.1820">
    <property type="entry name" value="alpha/beta hydrolase"/>
    <property type="match status" value="1"/>
</dbReference>
<evidence type="ECO:0000313" key="2">
    <source>
        <dbReference type="EMBL" id="GLU45838.1"/>
    </source>
</evidence>
<dbReference type="InterPro" id="IPR022742">
    <property type="entry name" value="Hydrolase_4"/>
</dbReference>
<sequence>MVISTREWGLPGGAQGAERLHVRAWAPAQGEPDRLVVLVHGYGEHVGRYDYPAGFLCTRGAVCYGLDHRGHGRSSGERVLVEDIDGLVEDVHRVVTQARSAYRSLPLVLVGHSLGGLIAARYVQTHPEQVAGLVLSAPVLGRWTAVEELLEAAEIPDAPIDPATLSREESVGADYTADELVWHGPFKRRTLEAIRAGLADASAAGRVRDIPLLWLHGSADALVPLEGTLQGVLSLAGPDTSARVFPGARHEVFNETNRDEVLAEVARFAGRVAPARGGTPAG</sequence>
<dbReference type="EMBL" id="BSQG01000001">
    <property type="protein sequence ID" value="GLU45838.1"/>
    <property type="molecule type" value="Genomic_DNA"/>
</dbReference>
<dbReference type="Pfam" id="PF12146">
    <property type="entry name" value="Hydrolase_4"/>
    <property type="match status" value="1"/>
</dbReference>
<proteinExistence type="predicted"/>
<feature type="domain" description="Serine aminopeptidase S33" evidence="1">
    <location>
        <begin position="31"/>
        <end position="257"/>
    </location>
</feature>
<accession>A0A9W6P2A2</accession>
<dbReference type="InterPro" id="IPR029058">
    <property type="entry name" value="AB_hydrolase_fold"/>
</dbReference>
<keyword evidence="3" id="KW-1185">Reference proteome</keyword>
<organism evidence="2 3">
    <name type="scientific">Nocardiopsis ansamitocini</name>
    <dbReference type="NCBI Taxonomy" id="1670832"/>
    <lineage>
        <taxon>Bacteria</taxon>
        <taxon>Bacillati</taxon>
        <taxon>Actinomycetota</taxon>
        <taxon>Actinomycetes</taxon>
        <taxon>Streptosporangiales</taxon>
        <taxon>Nocardiopsidaceae</taxon>
        <taxon>Nocardiopsis</taxon>
    </lineage>
</organism>
<evidence type="ECO:0000259" key="1">
    <source>
        <dbReference type="Pfam" id="PF12146"/>
    </source>
</evidence>
<evidence type="ECO:0000313" key="3">
    <source>
        <dbReference type="Proteomes" id="UP001165092"/>
    </source>
</evidence>
<dbReference type="Proteomes" id="UP001165092">
    <property type="component" value="Unassembled WGS sequence"/>
</dbReference>
<dbReference type="SUPFAM" id="SSF53474">
    <property type="entry name" value="alpha/beta-Hydrolases"/>
    <property type="match status" value="1"/>
</dbReference>
<dbReference type="AlphaFoldDB" id="A0A9W6P2A2"/>
<gene>
    <name evidence="2" type="ORF">Nans01_01890</name>
</gene>
<reference evidence="2" key="1">
    <citation type="submission" date="2023-02" db="EMBL/GenBank/DDBJ databases">
        <title>Nocardiopsis ansamitocini NBRC 112285.</title>
        <authorList>
            <person name="Ichikawa N."/>
            <person name="Sato H."/>
            <person name="Tonouchi N."/>
        </authorList>
    </citation>
    <scope>NUCLEOTIDE SEQUENCE</scope>
    <source>
        <strain evidence="2">NBRC 112285</strain>
    </source>
</reference>